<dbReference type="PROSITE" id="PS50126">
    <property type="entry name" value="S1"/>
    <property type="match status" value="1"/>
</dbReference>
<dbReference type="CDD" id="cd05791">
    <property type="entry name" value="S1_CSL4"/>
    <property type="match status" value="1"/>
</dbReference>
<dbReference type="PANTHER" id="PTHR12686">
    <property type="entry name" value="3'-5' EXORIBONUCLEASE CSL4-RELATED"/>
    <property type="match status" value="1"/>
</dbReference>
<keyword evidence="2" id="KW-0963">Cytoplasm</keyword>
<dbReference type="InterPro" id="IPR039771">
    <property type="entry name" value="Csl4"/>
</dbReference>
<dbReference type="GO" id="GO:0003723">
    <property type="term" value="F:RNA binding"/>
    <property type="evidence" value="ECO:0007669"/>
    <property type="project" value="InterPro"/>
</dbReference>
<proteinExistence type="predicted"/>
<dbReference type="SUPFAM" id="SSF50249">
    <property type="entry name" value="Nucleic acid-binding proteins"/>
    <property type="match status" value="1"/>
</dbReference>
<protein>
    <recommendedName>
        <fullName evidence="4">S1 motif domain-containing protein</fullName>
    </recommendedName>
</protein>
<dbReference type="InterPro" id="IPR012340">
    <property type="entry name" value="NA-bd_OB-fold"/>
</dbReference>
<dbReference type="InterPro" id="IPR019495">
    <property type="entry name" value="EXOSC1_C"/>
</dbReference>
<accession>A0A4S9KIV8</accession>
<evidence type="ECO:0000313" key="6">
    <source>
        <dbReference type="Proteomes" id="UP000306584"/>
    </source>
</evidence>
<dbReference type="PANTHER" id="PTHR12686:SF8">
    <property type="entry name" value="EXOSOME COMPLEX COMPONENT CSL4"/>
    <property type="match status" value="1"/>
</dbReference>
<name>A0A4S9KIV8_AURPU</name>
<sequence>MSTSHIQSQAFSHDNITSTTTMSVPKFALPGDSLAQTSTHTPSTGSHVFASAIHASLAGPVTSSAPSKKATPAISVASSSSTSTSYTAALPSVGDIILGRITRTNPRQATLDILALGPTGTLVLREPFSAIIRQQDIRATEIDKVKVNESFRVGDIVRGVVISLGDERSYFASTAKNEFGVVLAVSEGGEQMVPVSWREMREVQGGKTELRKVAKPV</sequence>
<dbReference type="GO" id="GO:0006396">
    <property type="term" value="P:RNA processing"/>
    <property type="evidence" value="ECO:0007669"/>
    <property type="project" value="InterPro"/>
</dbReference>
<feature type="domain" description="S1 motif" evidence="4">
    <location>
        <begin position="94"/>
        <end position="176"/>
    </location>
</feature>
<evidence type="ECO:0000313" key="5">
    <source>
        <dbReference type="EMBL" id="THY15525.1"/>
    </source>
</evidence>
<dbReference type="GO" id="GO:0000176">
    <property type="term" value="C:nuclear exosome (RNase complex)"/>
    <property type="evidence" value="ECO:0007669"/>
    <property type="project" value="TreeGrafter"/>
</dbReference>
<dbReference type="EMBL" id="QZBD01000412">
    <property type="protein sequence ID" value="THY15525.1"/>
    <property type="molecule type" value="Genomic_DNA"/>
</dbReference>
<keyword evidence="3" id="KW-0271">Exosome</keyword>
<dbReference type="InterPro" id="IPR003029">
    <property type="entry name" value="S1_domain"/>
</dbReference>
<dbReference type="AlphaFoldDB" id="A0A4S9KIV8"/>
<dbReference type="GO" id="GO:0005737">
    <property type="term" value="C:cytoplasm"/>
    <property type="evidence" value="ECO:0007669"/>
    <property type="project" value="TreeGrafter"/>
</dbReference>
<evidence type="ECO:0000256" key="1">
    <source>
        <dbReference type="ARBA" id="ARBA00004604"/>
    </source>
</evidence>
<dbReference type="Gene3D" id="2.40.50.100">
    <property type="match status" value="1"/>
</dbReference>
<evidence type="ECO:0000256" key="3">
    <source>
        <dbReference type="ARBA" id="ARBA00022835"/>
    </source>
</evidence>
<dbReference type="Proteomes" id="UP000306584">
    <property type="component" value="Unassembled WGS sequence"/>
</dbReference>
<evidence type="ECO:0000256" key="2">
    <source>
        <dbReference type="ARBA" id="ARBA00022490"/>
    </source>
</evidence>
<dbReference type="GO" id="GO:0005730">
    <property type="term" value="C:nucleolus"/>
    <property type="evidence" value="ECO:0007669"/>
    <property type="project" value="UniProtKB-SubCell"/>
</dbReference>
<comment type="caution">
    <text evidence="5">The sequence shown here is derived from an EMBL/GenBank/DDBJ whole genome shotgun (WGS) entry which is preliminary data.</text>
</comment>
<comment type="subcellular location">
    <subcellularLocation>
        <location evidence="1">Nucleus</location>
        <location evidence="1">Nucleolus</location>
    </subcellularLocation>
</comment>
<dbReference type="Gene3D" id="2.40.50.140">
    <property type="entry name" value="Nucleic acid-binding proteins"/>
    <property type="match status" value="1"/>
</dbReference>
<dbReference type="Pfam" id="PF10447">
    <property type="entry name" value="EXOSC1"/>
    <property type="match status" value="2"/>
</dbReference>
<evidence type="ECO:0000259" key="4">
    <source>
        <dbReference type="PROSITE" id="PS50126"/>
    </source>
</evidence>
<gene>
    <name evidence="5" type="ORF">D6D01_07876</name>
</gene>
<reference evidence="5 6" key="1">
    <citation type="submission" date="2018-10" db="EMBL/GenBank/DDBJ databases">
        <title>Fifty Aureobasidium pullulans genomes reveal a recombining polyextremotolerant generalist.</title>
        <authorList>
            <person name="Gostincar C."/>
            <person name="Turk M."/>
            <person name="Zajc J."/>
            <person name="Gunde-Cimerman N."/>
        </authorList>
    </citation>
    <scope>NUCLEOTIDE SEQUENCE [LARGE SCALE GENOMIC DNA]</scope>
    <source>
        <strain evidence="5 6">EXF-6604</strain>
    </source>
</reference>
<organism evidence="5 6">
    <name type="scientific">Aureobasidium pullulans</name>
    <name type="common">Black yeast</name>
    <name type="synonym">Pullularia pullulans</name>
    <dbReference type="NCBI Taxonomy" id="5580"/>
    <lineage>
        <taxon>Eukaryota</taxon>
        <taxon>Fungi</taxon>
        <taxon>Dikarya</taxon>
        <taxon>Ascomycota</taxon>
        <taxon>Pezizomycotina</taxon>
        <taxon>Dothideomycetes</taxon>
        <taxon>Dothideomycetidae</taxon>
        <taxon>Dothideales</taxon>
        <taxon>Saccotheciaceae</taxon>
        <taxon>Aureobasidium</taxon>
    </lineage>
</organism>